<protein>
    <submittedName>
        <fullName evidence="3">Uncharacterized protein</fullName>
    </submittedName>
</protein>
<feature type="region of interest" description="Disordered" evidence="1">
    <location>
        <begin position="62"/>
        <end position="104"/>
    </location>
</feature>
<comment type="caution">
    <text evidence="3">The sequence shown here is derived from an EMBL/GenBank/DDBJ whole genome shotgun (WGS) entry which is preliminary data.</text>
</comment>
<dbReference type="Proteomes" id="UP001281410">
    <property type="component" value="Unassembled WGS sequence"/>
</dbReference>
<keyword evidence="4" id="KW-1185">Reference proteome</keyword>
<dbReference type="AlphaFoldDB" id="A0AAD9ZYF6"/>
<dbReference type="EMBL" id="JANJYJ010000008">
    <property type="protein sequence ID" value="KAK3195186.1"/>
    <property type="molecule type" value="Genomic_DNA"/>
</dbReference>
<proteinExistence type="predicted"/>
<sequence>MLDIYNLCLASRHRQAGGDFLLLTIGGGCLFLTFNYDSCLFVTIAAMRRNIEMEKNDVVSPDDPDIVVIPDDKVERGNNNDLESSSSKHEKHQPNDTKIEIKKL</sequence>
<gene>
    <name evidence="3" type="ORF">Dsin_026496</name>
</gene>
<name>A0AAD9ZYF6_9ROSI</name>
<keyword evidence="2" id="KW-1133">Transmembrane helix</keyword>
<accession>A0AAD9ZYF6</accession>
<reference evidence="3" key="1">
    <citation type="journal article" date="2023" name="Plant J.">
        <title>Genome sequences and population genomics provide insights into the demographic history, inbreeding, and mutation load of two 'living fossil' tree species of Dipteronia.</title>
        <authorList>
            <person name="Feng Y."/>
            <person name="Comes H.P."/>
            <person name="Chen J."/>
            <person name="Zhu S."/>
            <person name="Lu R."/>
            <person name="Zhang X."/>
            <person name="Li P."/>
            <person name="Qiu J."/>
            <person name="Olsen K.M."/>
            <person name="Qiu Y."/>
        </authorList>
    </citation>
    <scope>NUCLEOTIDE SEQUENCE</scope>
    <source>
        <strain evidence="3">NBL</strain>
    </source>
</reference>
<feature type="compositionally biased region" description="Basic and acidic residues" evidence="1">
    <location>
        <begin position="86"/>
        <end position="104"/>
    </location>
</feature>
<keyword evidence="2" id="KW-0472">Membrane</keyword>
<evidence type="ECO:0000313" key="4">
    <source>
        <dbReference type="Proteomes" id="UP001281410"/>
    </source>
</evidence>
<evidence type="ECO:0000256" key="1">
    <source>
        <dbReference type="SAM" id="MobiDB-lite"/>
    </source>
</evidence>
<keyword evidence="2" id="KW-0812">Transmembrane</keyword>
<feature type="transmembrane region" description="Helical" evidence="2">
    <location>
        <begin position="20"/>
        <end position="46"/>
    </location>
</feature>
<evidence type="ECO:0000313" key="3">
    <source>
        <dbReference type="EMBL" id="KAK3195186.1"/>
    </source>
</evidence>
<organism evidence="3 4">
    <name type="scientific">Dipteronia sinensis</name>
    <dbReference type="NCBI Taxonomy" id="43782"/>
    <lineage>
        <taxon>Eukaryota</taxon>
        <taxon>Viridiplantae</taxon>
        <taxon>Streptophyta</taxon>
        <taxon>Embryophyta</taxon>
        <taxon>Tracheophyta</taxon>
        <taxon>Spermatophyta</taxon>
        <taxon>Magnoliopsida</taxon>
        <taxon>eudicotyledons</taxon>
        <taxon>Gunneridae</taxon>
        <taxon>Pentapetalae</taxon>
        <taxon>rosids</taxon>
        <taxon>malvids</taxon>
        <taxon>Sapindales</taxon>
        <taxon>Sapindaceae</taxon>
        <taxon>Hippocastanoideae</taxon>
        <taxon>Acereae</taxon>
        <taxon>Dipteronia</taxon>
    </lineage>
</organism>
<evidence type="ECO:0000256" key="2">
    <source>
        <dbReference type="SAM" id="Phobius"/>
    </source>
</evidence>